<name>A0A4C2A8K9_EUMVA</name>
<dbReference type="AlphaFoldDB" id="A0A4C2A8K9"/>
<gene>
    <name evidence="1" type="ORF">EVAR_70866_1</name>
</gene>
<evidence type="ECO:0000313" key="1">
    <source>
        <dbReference type="EMBL" id="GBP96490.1"/>
    </source>
</evidence>
<sequence length="104" mass="12020">MASKKCVVEGCHLEYDVICSFSFYNSNTINSSENARQEWIEGAMQSESECLWRHVNLQLCGYHFELDTQGLWIDSPMMPELLTVKRPQQTPEEAAKVYVVDDIR</sequence>
<organism evidence="1 2">
    <name type="scientific">Eumeta variegata</name>
    <name type="common">Bagworm moth</name>
    <name type="synonym">Eumeta japonica</name>
    <dbReference type="NCBI Taxonomy" id="151549"/>
    <lineage>
        <taxon>Eukaryota</taxon>
        <taxon>Metazoa</taxon>
        <taxon>Ecdysozoa</taxon>
        <taxon>Arthropoda</taxon>
        <taxon>Hexapoda</taxon>
        <taxon>Insecta</taxon>
        <taxon>Pterygota</taxon>
        <taxon>Neoptera</taxon>
        <taxon>Endopterygota</taxon>
        <taxon>Lepidoptera</taxon>
        <taxon>Glossata</taxon>
        <taxon>Ditrysia</taxon>
        <taxon>Tineoidea</taxon>
        <taxon>Psychidae</taxon>
        <taxon>Oiketicinae</taxon>
        <taxon>Eumeta</taxon>
    </lineage>
</organism>
<keyword evidence="2" id="KW-1185">Reference proteome</keyword>
<protein>
    <submittedName>
        <fullName evidence="1">Uncharacterized protein</fullName>
    </submittedName>
</protein>
<proteinExistence type="predicted"/>
<comment type="caution">
    <text evidence="1">The sequence shown here is derived from an EMBL/GenBank/DDBJ whole genome shotgun (WGS) entry which is preliminary data.</text>
</comment>
<dbReference type="Proteomes" id="UP000299102">
    <property type="component" value="Unassembled WGS sequence"/>
</dbReference>
<reference evidence="1 2" key="1">
    <citation type="journal article" date="2019" name="Commun. Biol.">
        <title>The bagworm genome reveals a unique fibroin gene that provides high tensile strength.</title>
        <authorList>
            <person name="Kono N."/>
            <person name="Nakamura H."/>
            <person name="Ohtoshi R."/>
            <person name="Tomita M."/>
            <person name="Numata K."/>
            <person name="Arakawa K."/>
        </authorList>
    </citation>
    <scope>NUCLEOTIDE SEQUENCE [LARGE SCALE GENOMIC DNA]</scope>
</reference>
<dbReference type="OrthoDB" id="7447586at2759"/>
<evidence type="ECO:0000313" key="2">
    <source>
        <dbReference type="Proteomes" id="UP000299102"/>
    </source>
</evidence>
<accession>A0A4C2A8K9</accession>
<dbReference type="EMBL" id="BGZK01002788">
    <property type="protein sequence ID" value="GBP96490.1"/>
    <property type="molecule type" value="Genomic_DNA"/>
</dbReference>